<dbReference type="InParanoid" id="A0A804QPP6"/>
<dbReference type="RefSeq" id="NP_001143190.2">
    <property type="nucleotide sequence ID" value="NM_001149718.2"/>
</dbReference>
<dbReference type="OrthoDB" id="666789at2759"/>
<reference evidence="2" key="3">
    <citation type="submission" date="2021-05" db="UniProtKB">
        <authorList>
            <consortium name="EnsemblPlants"/>
        </authorList>
    </citation>
    <scope>IDENTIFICATION</scope>
    <source>
        <strain evidence="2">cv. B73</strain>
    </source>
</reference>
<dbReference type="AlphaFoldDB" id="A0A804QPP6"/>
<proteinExistence type="predicted"/>
<feature type="compositionally biased region" description="Low complexity" evidence="1">
    <location>
        <begin position="226"/>
        <end position="236"/>
    </location>
</feature>
<protein>
    <recommendedName>
        <fullName evidence="4">DUF1645 family protein</fullName>
    </recommendedName>
</protein>
<feature type="region of interest" description="Disordered" evidence="1">
    <location>
        <begin position="49"/>
        <end position="81"/>
    </location>
</feature>
<gene>
    <name evidence="2" type="primary">LOC100275692</name>
</gene>
<dbReference type="Proteomes" id="UP000007305">
    <property type="component" value="Chromosome 8"/>
</dbReference>
<reference evidence="2" key="2">
    <citation type="submission" date="2019-07" db="EMBL/GenBank/DDBJ databases">
        <authorList>
            <person name="Seetharam A."/>
            <person name="Woodhouse M."/>
            <person name="Cannon E."/>
        </authorList>
    </citation>
    <scope>NUCLEOTIDE SEQUENCE [LARGE SCALE GENOMIC DNA]</scope>
    <source>
        <strain evidence="2">cv. B73</strain>
    </source>
</reference>
<dbReference type="EnsemblPlants" id="Zm00001eb344100_T001">
    <property type="protein sequence ID" value="Zm00001eb344100_P001"/>
    <property type="gene ID" value="Zm00001eb344100"/>
</dbReference>
<accession>A0A804QPP6</accession>
<dbReference type="GeneID" id="100275692"/>
<feature type="region of interest" description="Disordered" evidence="1">
    <location>
        <begin position="110"/>
        <end position="166"/>
    </location>
</feature>
<dbReference type="KEGG" id="zma:100275692"/>
<evidence type="ECO:0000256" key="1">
    <source>
        <dbReference type="SAM" id="MobiDB-lite"/>
    </source>
</evidence>
<evidence type="ECO:0008006" key="4">
    <source>
        <dbReference type="Google" id="ProtNLM"/>
    </source>
</evidence>
<organism evidence="2 3">
    <name type="scientific">Zea mays</name>
    <name type="common">Maize</name>
    <dbReference type="NCBI Taxonomy" id="4577"/>
    <lineage>
        <taxon>Eukaryota</taxon>
        <taxon>Viridiplantae</taxon>
        <taxon>Streptophyta</taxon>
        <taxon>Embryophyta</taxon>
        <taxon>Tracheophyta</taxon>
        <taxon>Spermatophyta</taxon>
        <taxon>Magnoliopsida</taxon>
        <taxon>Liliopsida</taxon>
        <taxon>Poales</taxon>
        <taxon>Poaceae</taxon>
        <taxon>PACMAD clade</taxon>
        <taxon>Panicoideae</taxon>
        <taxon>Andropogonodae</taxon>
        <taxon>Andropogoneae</taxon>
        <taxon>Tripsacinae</taxon>
        <taxon>Zea</taxon>
    </lineage>
</organism>
<keyword evidence="3" id="KW-1185">Reference proteome</keyword>
<feature type="compositionally biased region" description="Polar residues" evidence="1">
    <location>
        <begin position="1"/>
        <end position="12"/>
    </location>
</feature>
<reference evidence="3" key="1">
    <citation type="journal article" date="2009" name="Science">
        <title>The B73 maize genome: complexity, diversity, and dynamics.</title>
        <authorList>
            <person name="Schnable P.S."/>
            <person name="Ware D."/>
            <person name="Fulton R.S."/>
            <person name="Stein J.C."/>
            <person name="Wei F."/>
            <person name="Pasternak S."/>
            <person name="Liang C."/>
            <person name="Zhang J."/>
            <person name="Fulton L."/>
            <person name="Graves T.A."/>
            <person name="Minx P."/>
            <person name="Reily A.D."/>
            <person name="Courtney L."/>
            <person name="Kruchowski S.S."/>
            <person name="Tomlinson C."/>
            <person name="Strong C."/>
            <person name="Delehaunty K."/>
            <person name="Fronick C."/>
            <person name="Courtney B."/>
            <person name="Rock S.M."/>
            <person name="Belter E."/>
            <person name="Du F."/>
            <person name="Kim K."/>
            <person name="Abbott R.M."/>
            <person name="Cotton M."/>
            <person name="Levy A."/>
            <person name="Marchetto P."/>
            <person name="Ochoa K."/>
            <person name="Jackson S.M."/>
            <person name="Gillam B."/>
            <person name="Chen W."/>
            <person name="Yan L."/>
            <person name="Higginbotham J."/>
            <person name="Cardenas M."/>
            <person name="Waligorski J."/>
            <person name="Applebaum E."/>
            <person name="Phelps L."/>
            <person name="Falcone J."/>
            <person name="Kanchi K."/>
            <person name="Thane T."/>
            <person name="Scimone A."/>
            <person name="Thane N."/>
            <person name="Henke J."/>
            <person name="Wang T."/>
            <person name="Ruppert J."/>
            <person name="Shah N."/>
            <person name="Rotter K."/>
            <person name="Hodges J."/>
            <person name="Ingenthron E."/>
            <person name="Cordes M."/>
            <person name="Kohlberg S."/>
            <person name="Sgro J."/>
            <person name="Delgado B."/>
            <person name="Mead K."/>
            <person name="Chinwalla A."/>
            <person name="Leonard S."/>
            <person name="Crouse K."/>
            <person name="Collura K."/>
            <person name="Kudrna D."/>
            <person name="Currie J."/>
            <person name="He R."/>
            <person name="Angelova A."/>
            <person name="Rajasekar S."/>
            <person name="Mueller T."/>
            <person name="Lomeli R."/>
            <person name="Scara G."/>
            <person name="Ko A."/>
            <person name="Delaney K."/>
            <person name="Wissotski M."/>
            <person name="Lopez G."/>
            <person name="Campos D."/>
            <person name="Braidotti M."/>
            <person name="Ashley E."/>
            <person name="Golser W."/>
            <person name="Kim H."/>
            <person name="Lee S."/>
            <person name="Lin J."/>
            <person name="Dujmic Z."/>
            <person name="Kim W."/>
            <person name="Talag J."/>
            <person name="Zuccolo A."/>
            <person name="Fan C."/>
            <person name="Sebastian A."/>
            <person name="Kramer M."/>
            <person name="Spiegel L."/>
            <person name="Nascimento L."/>
            <person name="Zutavern T."/>
            <person name="Miller B."/>
            <person name="Ambroise C."/>
            <person name="Muller S."/>
            <person name="Spooner W."/>
            <person name="Narechania A."/>
            <person name="Ren L."/>
            <person name="Wei S."/>
            <person name="Kumari S."/>
            <person name="Faga B."/>
            <person name="Levy M.J."/>
            <person name="McMahan L."/>
            <person name="Van Buren P."/>
            <person name="Vaughn M.W."/>
            <person name="Ying K."/>
            <person name="Yeh C.-T."/>
            <person name="Emrich S.J."/>
            <person name="Jia Y."/>
            <person name="Kalyanaraman A."/>
            <person name="Hsia A.-P."/>
            <person name="Barbazuk W.B."/>
            <person name="Baucom R.S."/>
            <person name="Brutnell T.P."/>
            <person name="Carpita N.C."/>
            <person name="Chaparro C."/>
            <person name="Chia J.-M."/>
            <person name="Deragon J.-M."/>
            <person name="Estill J.C."/>
            <person name="Fu Y."/>
            <person name="Jeddeloh J.A."/>
            <person name="Han Y."/>
            <person name="Lee H."/>
            <person name="Li P."/>
            <person name="Lisch D.R."/>
            <person name="Liu S."/>
            <person name="Liu Z."/>
            <person name="Nagel D.H."/>
            <person name="McCann M.C."/>
            <person name="SanMiguel P."/>
            <person name="Myers A.M."/>
            <person name="Nettleton D."/>
            <person name="Nguyen J."/>
            <person name="Penning B.W."/>
            <person name="Ponnala L."/>
            <person name="Schneider K.L."/>
            <person name="Schwartz D.C."/>
            <person name="Sharma A."/>
            <person name="Soderlund C."/>
            <person name="Springer N.M."/>
            <person name="Sun Q."/>
            <person name="Wang H."/>
            <person name="Waterman M."/>
            <person name="Westerman R."/>
            <person name="Wolfgruber T.K."/>
            <person name="Yang L."/>
            <person name="Yu Y."/>
            <person name="Zhang L."/>
            <person name="Zhou S."/>
            <person name="Zhu Q."/>
            <person name="Bennetzen J.L."/>
            <person name="Dawe R.K."/>
            <person name="Jiang J."/>
            <person name="Jiang N."/>
            <person name="Presting G.G."/>
            <person name="Wessler S.R."/>
            <person name="Aluru S."/>
            <person name="Martienssen R.A."/>
            <person name="Clifton S.W."/>
            <person name="McCombie W.R."/>
            <person name="Wing R.A."/>
            <person name="Wilson R.K."/>
        </authorList>
    </citation>
    <scope>NUCLEOTIDE SEQUENCE [LARGE SCALE GENOMIC DNA]</scope>
    <source>
        <strain evidence="3">cv. B73</strain>
    </source>
</reference>
<evidence type="ECO:0000313" key="3">
    <source>
        <dbReference type="Proteomes" id="UP000007305"/>
    </source>
</evidence>
<dbReference type="FunCoup" id="A0A804QPP6">
    <property type="interactions" value="2"/>
</dbReference>
<dbReference type="Gramene" id="Zm00001eb344100_T001">
    <property type="protein sequence ID" value="Zm00001eb344100_P001"/>
    <property type="gene ID" value="Zm00001eb344100"/>
</dbReference>
<feature type="region of interest" description="Disordered" evidence="1">
    <location>
        <begin position="1"/>
        <end position="34"/>
    </location>
</feature>
<name>A0A804QPP6_MAIZE</name>
<dbReference type="PANTHER" id="PTHR33095:SF9">
    <property type="entry name" value="OS05G0568600 PROTEIN"/>
    <property type="match status" value="1"/>
</dbReference>
<dbReference type="InterPro" id="IPR012442">
    <property type="entry name" value="DUF1645_plant"/>
</dbReference>
<feature type="region of interest" description="Disordered" evidence="1">
    <location>
        <begin position="216"/>
        <end position="244"/>
    </location>
</feature>
<sequence length="292" mass="30486">MASGASTRSSAMPPSAAYKNKPRPAPRSVPATAPSRLCMGTKRCCVVGVRARGPDASSSDDMREPRSATMLDDGDDDFTFAAAHPPPRLLPAGAGGGFVGPPLLYPVFGRPRSPPRVADPAEPEPEPDTATARVPLGRHLAVDRRRDPAPAPLPAPADDDDDSVPAETFCPWSPGWSAAAASPARCKKSGSTGSVLRWRPRLAVGRSQSDGKEKFVFLSAGGGSSGRRSQNGRGVAAPGGGATAGAPHAWSCYVNDNKSGGGARRRSFLPYKRDLVGLFANAAVFRRSYLPF</sequence>
<dbReference type="PANTHER" id="PTHR33095">
    <property type="entry name" value="OS07G0619500 PROTEIN"/>
    <property type="match status" value="1"/>
</dbReference>
<evidence type="ECO:0000313" key="2">
    <source>
        <dbReference type="EnsemblPlants" id="Zm00001eb344100_P001"/>
    </source>
</evidence>
<dbReference type="Pfam" id="PF07816">
    <property type="entry name" value="DUF1645"/>
    <property type="match status" value="1"/>
</dbReference>